<feature type="compositionally biased region" description="Basic and acidic residues" evidence="1">
    <location>
        <begin position="42"/>
        <end position="51"/>
    </location>
</feature>
<protein>
    <submittedName>
        <fullName evidence="2">Uncharacterized protein</fullName>
    </submittedName>
</protein>
<name>G7DVM0_MIXOS</name>
<dbReference type="AlphaFoldDB" id="G7DVM0"/>
<evidence type="ECO:0000313" key="3">
    <source>
        <dbReference type="Proteomes" id="UP000009131"/>
    </source>
</evidence>
<dbReference type="InParanoid" id="G7DVM0"/>
<comment type="caution">
    <text evidence="2">The sequence shown here is derived from an EMBL/GenBank/DDBJ whole genome shotgun (WGS) entry which is preliminary data.</text>
</comment>
<sequence>MSSEPELTSRDSTGFKQDVQDKGQAVKGGEDEQAGASVVPDQEQRKGLVQHEDEELEAHQAQQSVAAFAHCSLGLMVCQCLQYEHLFACQHPVCFRMSRLCRLGFRVVQLNDGGLASCRRS</sequence>
<evidence type="ECO:0000313" key="2">
    <source>
        <dbReference type="EMBL" id="GAA94630.1"/>
    </source>
</evidence>
<dbReference type="Proteomes" id="UP000009131">
    <property type="component" value="Unassembled WGS sequence"/>
</dbReference>
<reference evidence="2 3" key="1">
    <citation type="journal article" date="2011" name="J. Gen. Appl. Microbiol.">
        <title>Draft genome sequencing of the enigmatic basidiomycete Mixia osmundae.</title>
        <authorList>
            <person name="Nishida H."/>
            <person name="Nagatsuka Y."/>
            <person name="Sugiyama J."/>
        </authorList>
    </citation>
    <scope>NUCLEOTIDE SEQUENCE [LARGE SCALE GENOMIC DNA]</scope>
    <source>
        <strain evidence="3">CBS 9802 / IAM 14324 / JCM 22182 / KY 12970</strain>
    </source>
</reference>
<gene>
    <name evidence="2" type="primary">Mo01282</name>
    <name evidence="2" type="ORF">E5Q_01282</name>
</gene>
<accession>G7DVM0</accession>
<reference evidence="2 3" key="2">
    <citation type="journal article" date="2012" name="Open Biol.">
        <title>Characteristics of nucleosomes and linker DNA regions on the genome of the basidiomycete Mixia osmundae revealed by mono- and dinucleosome mapping.</title>
        <authorList>
            <person name="Nishida H."/>
            <person name="Kondo S."/>
            <person name="Matsumoto T."/>
            <person name="Suzuki Y."/>
            <person name="Yoshikawa H."/>
            <person name="Taylor T.D."/>
            <person name="Sugiyama J."/>
        </authorList>
    </citation>
    <scope>NUCLEOTIDE SEQUENCE [LARGE SCALE GENOMIC DNA]</scope>
    <source>
        <strain evidence="3">CBS 9802 / IAM 14324 / JCM 22182 / KY 12970</strain>
    </source>
</reference>
<dbReference type="HOGENOM" id="CLU_2038628_0_0_1"/>
<evidence type="ECO:0000256" key="1">
    <source>
        <dbReference type="SAM" id="MobiDB-lite"/>
    </source>
</evidence>
<proteinExistence type="predicted"/>
<dbReference type="RefSeq" id="XP_014568105.1">
    <property type="nucleotide sequence ID" value="XM_014712619.1"/>
</dbReference>
<keyword evidence="3" id="KW-1185">Reference proteome</keyword>
<organism evidence="2 3">
    <name type="scientific">Mixia osmundae (strain CBS 9802 / IAM 14324 / JCM 22182 / KY 12970)</name>
    <dbReference type="NCBI Taxonomy" id="764103"/>
    <lineage>
        <taxon>Eukaryota</taxon>
        <taxon>Fungi</taxon>
        <taxon>Dikarya</taxon>
        <taxon>Basidiomycota</taxon>
        <taxon>Pucciniomycotina</taxon>
        <taxon>Mixiomycetes</taxon>
        <taxon>Mixiales</taxon>
        <taxon>Mixiaceae</taxon>
        <taxon>Mixia</taxon>
    </lineage>
</organism>
<feature type="compositionally biased region" description="Polar residues" evidence="1">
    <location>
        <begin position="1"/>
        <end position="15"/>
    </location>
</feature>
<dbReference type="EMBL" id="BABT02000044">
    <property type="protein sequence ID" value="GAA94630.1"/>
    <property type="molecule type" value="Genomic_DNA"/>
</dbReference>
<feature type="region of interest" description="Disordered" evidence="1">
    <location>
        <begin position="1"/>
        <end position="56"/>
    </location>
</feature>